<feature type="binding site" evidence="12">
    <location>
        <position position="133"/>
    </location>
    <ligand>
        <name>NAD(+)</name>
        <dbReference type="ChEBI" id="CHEBI:57540"/>
    </ligand>
</feature>
<evidence type="ECO:0000259" key="16">
    <source>
        <dbReference type="Pfam" id="PF07479"/>
    </source>
</evidence>
<dbReference type="PIRSF" id="PIRSF000114">
    <property type="entry name" value="Glycerol-3-P_dh"/>
    <property type="match status" value="1"/>
</dbReference>
<evidence type="ECO:0000256" key="11">
    <source>
        <dbReference type="PIRSR" id="PIRSR000114-2"/>
    </source>
</evidence>
<dbReference type="Pfam" id="PF01210">
    <property type="entry name" value="NAD_Gly3P_dh_N"/>
    <property type="match status" value="1"/>
</dbReference>
<dbReference type="GO" id="GO:0005975">
    <property type="term" value="P:carbohydrate metabolic process"/>
    <property type="evidence" value="ECO:0007669"/>
    <property type="project" value="InterPro"/>
</dbReference>
<comment type="catalytic activity">
    <reaction evidence="9 14">
        <text>sn-glycerol 3-phosphate + NADP(+) = dihydroxyacetone phosphate + NADPH + H(+)</text>
        <dbReference type="Rhea" id="RHEA:11096"/>
        <dbReference type="ChEBI" id="CHEBI:15378"/>
        <dbReference type="ChEBI" id="CHEBI:57597"/>
        <dbReference type="ChEBI" id="CHEBI:57642"/>
        <dbReference type="ChEBI" id="CHEBI:57783"/>
        <dbReference type="ChEBI" id="CHEBI:58349"/>
        <dbReference type="EC" id="1.1.1.94"/>
    </reaction>
</comment>
<dbReference type="GO" id="GO:0005829">
    <property type="term" value="C:cytosol"/>
    <property type="evidence" value="ECO:0007669"/>
    <property type="project" value="TreeGrafter"/>
</dbReference>
<feature type="binding site" evidence="9">
    <location>
        <position position="249"/>
    </location>
    <ligand>
        <name>sn-glycerol 3-phosphate</name>
        <dbReference type="ChEBI" id="CHEBI:57597"/>
    </ligand>
</feature>
<comment type="subcellular location">
    <subcellularLocation>
        <location evidence="9">Cytoplasm</location>
    </subcellularLocation>
</comment>
<evidence type="ECO:0000256" key="2">
    <source>
        <dbReference type="ARBA" id="ARBA00022516"/>
    </source>
</evidence>
<dbReference type="InterPro" id="IPR006109">
    <property type="entry name" value="G3P_DH_NAD-dep_C"/>
</dbReference>
<dbReference type="NCBIfam" id="NF000940">
    <property type="entry name" value="PRK00094.1-2"/>
    <property type="match status" value="1"/>
</dbReference>
<feature type="binding site" evidence="9">
    <location>
        <position position="248"/>
    </location>
    <ligand>
        <name>sn-glycerol 3-phosphate</name>
        <dbReference type="ChEBI" id="CHEBI:57597"/>
    </ligand>
</feature>
<keyword evidence="3 9" id="KW-0521">NADP</keyword>
<dbReference type="GO" id="GO:0141153">
    <property type="term" value="F:glycerol-3-phosphate dehydrogenase (NADP+) activity"/>
    <property type="evidence" value="ECO:0007669"/>
    <property type="project" value="RHEA"/>
</dbReference>
<keyword evidence="2 9" id="KW-0444">Lipid biosynthesis</keyword>
<dbReference type="GO" id="GO:0006650">
    <property type="term" value="P:glycerophospholipid metabolic process"/>
    <property type="evidence" value="ECO:0007669"/>
    <property type="project" value="UniProtKB-UniRule"/>
</dbReference>
<keyword evidence="5 9" id="KW-0520">NAD</keyword>
<evidence type="ECO:0000256" key="7">
    <source>
        <dbReference type="ARBA" id="ARBA00023209"/>
    </source>
</evidence>
<evidence type="ECO:0000256" key="3">
    <source>
        <dbReference type="ARBA" id="ARBA00022857"/>
    </source>
</evidence>
<evidence type="ECO:0000259" key="15">
    <source>
        <dbReference type="Pfam" id="PF01210"/>
    </source>
</evidence>
<reference evidence="17 18" key="1">
    <citation type="submission" date="2016-10" db="EMBL/GenBank/DDBJ databases">
        <authorList>
            <person name="de Groot N.N."/>
        </authorList>
    </citation>
    <scope>NUCLEOTIDE SEQUENCE [LARGE SCALE GENOMIC DNA]</scope>
    <source>
        <strain evidence="18">KMM 9023,NRIC 0796,JCM 17311,KCTC 23692</strain>
    </source>
</reference>
<dbReference type="PRINTS" id="PR00077">
    <property type="entry name" value="GPDHDRGNASE"/>
</dbReference>
<evidence type="ECO:0000256" key="9">
    <source>
        <dbReference type="HAMAP-Rule" id="MF_00394"/>
    </source>
</evidence>
<feature type="binding site" evidence="9">
    <location>
        <position position="101"/>
    </location>
    <ligand>
        <name>NADPH</name>
        <dbReference type="ChEBI" id="CHEBI:57783"/>
    </ligand>
</feature>
<dbReference type="EMBL" id="FOYI01000002">
    <property type="protein sequence ID" value="SFR01896.1"/>
    <property type="molecule type" value="Genomic_DNA"/>
</dbReference>
<feature type="binding site" evidence="9">
    <location>
        <position position="248"/>
    </location>
    <ligand>
        <name>NADPH</name>
        <dbReference type="ChEBI" id="CHEBI:57783"/>
    </ligand>
</feature>
<feature type="binding site" evidence="9">
    <location>
        <position position="129"/>
    </location>
    <ligand>
        <name>sn-glycerol 3-phosphate</name>
        <dbReference type="ChEBI" id="CHEBI:57597"/>
    </ligand>
</feature>
<feature type="binding site" evidence="12">
    <location>
        <begin position="6"/>
        <end position="11"/>
    </location>
    <ligand>
        <name>NAD(+)</name>
        <dbReference type="ChEBI" id="CHEBI:57540"/>
    </ligand>
</feature>
<keyword evidence="7 9" id="KW-0594">Phospholipid biosynthesis</keyword>
<dbReference type="PANTHER" id="PTHR11728:SF1">
    <property type="entry name" value="GLYCEROL-3-PHOSPHATE DEHYDROGENASE [NAD(+)] 2, CHLOROPLASTIC"/>
    <property type="match status" value="1"/>
</dbReference>
<dbReference type="InterPro" id="IPR011128">
    <property type="entry name" value="G3P_DH_NAD-dep_N"/>
</dbReference>
<dbReference type="SUPFAM" id="SSF48179">
    <property type="entry name" value="6-phosphogluconate dehydrogenase C-terminal domain-like"/>
    <property type="match status" value="1"/>
</dbReference>
<accession>A0A1I6D8W5</accession>
<sequence length="319" mass="32760">MIAVIGAGAFGTGLAVALARKHEVRLWARNPDHVAAMRADRANHARLPGIALPERVVPTQDLALAAEAEILLLALPMQQLSGMLTDHAGRFAGKVLVATCKGLDLDSLAGPVDLIERRLPGCRAAQLTGPSFASEIAEGKPTALTLAARDPALGRALQEALTTPTLRLYRSTDVIGAQLGGALKNVIAIAAGVVIGAGLGASARAALITRGFAEMQNLAGALGAEPETLAGLSGLGDLILTCTSEQSRNYSFGQALGRGEHFASTITVEGTATARAAHRLAGQHGLDMPVLAAVVAVLEDPGALNDTIDALLSRPLKPE</sequence>
<dbReference type="OrthoDB" id="9812273at2"/>
<comment type="similarity">
    <text evidence="1 9 13">Belongs to the NAD-dependent glycerol-3-phosphate dehydrogenase family.</text>
</comment>
<evidence type="ECO:0000256" key="8">
    <source>
        <dbReference type="ARBA" id="ARBA00023264"/>
    </source>
</evidence>
<evidence type="ECO:0000313" key="17">
    <source>
        <dbReference type="EMBL" id="SFR01896.1"/>
    </source>
</evidence>
<dbReference type="EC" id="1.1.1.94" evidence="9"/>
<evidence type="ECO:0000313" key="18">
    <source>
        <dbReference type="Proteomes" id="UP000199302"/>
    </source>
</evidence>
<dbReference type="Gene3D" id="3.40.50.720">
    <property type="entry name" value="NAD(P)-binding Rossmann-like Domain"/>
    <property type="match status" value="1"/>
</dbReference>
<dbReference type="GO" id="GO:0051287">
    <property type="term" value="F:NAD binding"/>
    <property type="evidence" value="ECO:0007669"/>
    <property type="project" value="InterPro"/>
</dbReference>
<dbReference type="InterPro" id="IPR008927">
    <property type="entry name" value="6-PGluconate_DH-like_C_sf"/>
</dbReference>
<feature type="binding site" evidence="9">
    <location>
        <position position="184"/>
    </location>
    <ligand>
        <name>sn-glycerol 3-phosphate</name>
        <dbReference type="ChEBI" id="CHEBI:57597"/>
    </ligand>
</feature>
<keyword evidence="6 9" id="KW-0443">Lipid metabolism</keyword>
<feature type="active site" description="Proton acceptor" evidence="9 10">
    <location>
        <position position="184"/>
    </location>
</feature>
<gene>
    <name evidence="9" type="primary">gpsA</name>
    <name evidence="17" type="ORF">SAMN04515673_102436</name>
</gene>
<feature type="binding site" evidence="9">
    <location>
        <position position="101"/>
    </location>
    <ligand>
        <name>sn-glycerol 3-phosphate</name>
        <dbReference type="ChEBI" id="CHEBI:57597"/>
    </ligand>
</feature>
<feature type="domain" description="Glycerol-3-phosphate dehydrogenase NAD-dependent C-terminal" evidence="16">
    <location>
        <begin position="173"/>
        <end position="302"/>
    </location>
</feature>
<feature type="binding site" evidence="9">
    <location>
        <position position="269"/>
    </location>
    <ligand>
        <name>NADPH</name>
        <dbReference type="ChEBI" id="CHEBI:57783"/>
    </ligand>
</feature>
<dbReference type="HAMAP" id="MF_00394">
    <property type="entry name" value="NAD_Glyc3P_dehydrog"/>
    <property type="match status" value="1"/>
</dbReference>
<dbReference type="GO" id="GO:0141152">
    <property type="term" value="F:glycerol-3-phosphate dehydrogenase (NAD+) activity"/>
    <property type="evidence" value="ECO:0007669"/>
    <property type="project" value="RHEA"/>
</dbReference>
<keyword evidence="4 9" id="KW-0560">Oxidoreductase</keyword>
<evidence type="ECO:0000256" key="6">
    <source>
        <dbReference type="ARBA" id="ARBA00023098"/>
    </source>
</evidence>
<dbReference type="GO" id="GO:0046168">
    <property type="term" value="P:glycerol-3-phosphate catabolic process"/>
    <property type="evidence" value="ECO:0007669"/>
    <property type="project" value="InterPro"/>
</dbReference>
<dbReference type="UniPathway" id="UPA00940"/>
<feature type="binding site" evidence="9">
    <location>
        <position position="29"/>
    </location>
    <ligand>
        <name>NADPH</name>
        <dbReference type="ChEBI" id="CHEBI:57783"/>
    </ligand>
</feature>
<keyword evidence="9" id="KW-0963">Cytoplasm</keyword>
<dbReference type="InterPro" id="IPR013328">
    <property type="entry name" value="6PGD_dom2"/>
</dbReference>
<feature type="binding site" evidence="9">
    <location>
        <position position="133"/>
    </location>
    <ligand>
        <name>NADPH</name>
        <dbReference type="ChEBI" id="CHEBI:57783"/>
    </ligand>
</feature>
<dbReference type="PROSITE" id="PS00957">
    <property type="entry name" value="NAD_G3PDH"/>
    <property type="match status" value="1"/>
</dbReference>
<evidence type="ECO:0000256" key="14">
    <source>
        <dbReference type="RuleBase" id="RU000439"/>
    </source>
</evidence>
<keyword evidence="18" id="KW-1185">Reference proteome</keyword>
<comment type="pathway">
    <text evidence="9">Membrane lipid metabolism; glycerophospholipid metabolism.</text>
</comment>
<feature type="binding site" evidence="11">
    <location>
        <begin position="248"/>
        <end position="249"/>
    </location>
    <ligand>
        <name>substrate</name>
    </ligand>
</feature>
<dbReference type="RefSeq" id="WP_092077297.1">
    <property type="nucleotide sequence ID" value="NZ_FOYI01000002.1"/>
</dbReference>
<feature type="binding site" evidence="9">
    <location>
        <position position="131"/>
    </location>
    <ligand>
        <name>sn-glycerol 3-phosphate</name>
        <dbReference type="ChEBI" id="CHEBI:57597"/>
    </ligand>
</feature>
<feature type="binding site" evidence="9">
    <location>
        <position position="10"/>
    </location>
    <ligand>
        <name>NADPH</name>
        <dbReference type="ChEBI" id="CHEBI:57783"/>
    </ligand>
</feature>
<name>A0A1I6D8W5_9RHOB</name>
<evidence type="ECO:0000256" key="4">
    <source>
        <dbReference type="ARBA" id="ARBA00023002"/>
    </source>
</evidence>
<feature type="binding site" evidence="9">
    <location>
        <position position="247"/>
    </location>
    <ligand>
        <name>sn-glycerol 3-phosphate</name>
        <dbReference type="ChEBI" id="CHEBI:57597"/>
    </ligand>
</feature>
<protein>
    <recommendedName>
        <fullName evidence="9">Glycerol-3-phosphate dehydrogenase [NAD(P)+]</fullName>
        <ecNumber evidence="9">1.1.1.94</ecNumber>
    </recommendedName>
    <alternativeName>
        <fullName evidence="9">NAD(P)(+)-dependent glycerol-3-phosphate dehydrogenase</fullName>
    </alternativeName>
    <alternativeName>
        <fullName evidence="9">NAD(P)H-dependent dihydroxyacetone-phosphate reductase</fullName>
    </alternativeName>
</protein>
<feature type="binding site" evidence="9">
    <location>
        <position position="237"/>
    </location>
    <ligand>
        <name>sn-glycerol 3-phosphate</name>
        <dbReference type="ChEBI" id="CHEBI:57597"/>
    </ligand>
</feature>
<evidence type="ECO:0000256" key="12">
    <source>
        <dbReference type="PIRSR" id="PIRSR000114-3"/>
    </source>
</evidence>
<dbReference type="Pfam" id="PF07479">
    <property type="entry name" value="NAD_Gly3P_dh_C"/>
    <property type="match status" value="1"/>
</dbReference>
<proteinExistence type="inferred from homology"/>
<evidence type="ECO:0000256" key="5">
    <source>
        <dbReference type="ARBA" id="ARBA00023027"/>
    </source>
</evidence>
<dbReference type="SUPFAM" id="SSF51735">
    <property type="entry name" value="NAD(P)-binding Rossmann-fold domains"/>
    <property type="match status" value="1"/>
</dbReference>
<evidence type="ECO:0000256" key="1">
    <source>
        <dbReference type="ARBA" id="ARBA00011009"/>
    </source>
</evidence>
<dbReference type="FunFam" id="1.10.1040.10:FF:000001">
    <property type="entry name" value="Glycerol-3-phosphate dehydrogenase [NAD(P)+]"/>
    <property type="match status" value="1"/>
</dbReference>
<dbReference type="AlphaFoldDB" id="A0A1I6D8W5"/>
<dbReference type="Gene3D" id="1.10.1040.10">
    <property type="entry name" value="N-(1-d-carboxylethyl)-l-norvaline Dehydrogenase, domain 2"/>
    <property type="match status" value="1"/>
</dbReference>
<keyword evidence="9" id="KW-0547">Nucleotide-binding</keyword>
<feature type="binding site" evidence="12">
    <location>
        <position position="248"/>
    </location>
    <ligand>
        <name>NAD(+)</name>
        <dbReference type="ChEBI" id="CHEBI:57540"/>
    </ligand>
</feature>
<evidence type="ECO:0000256" key="13">
    <source>
        <dbReference type="RuleBase" id="RU000437"/>
    </source>
</evidence>
<dbReference type="InterPro" id="IPR006168">
    <property type="entry name" value="G3P_DH_NAD-dep"/>
</dbReference>
<dbReference type="PANTHER" id="PTHR11728">
    <property type="entry name" value="GLYCEROL-3-PHOSPHATE DEHYDROGENASE"/>
    <property type="match status" value="1"/>
</dbReference>
<comment type="function">
    <text evidence="9">Catalyzes the reduction of the glycolytic intermediate dihydroxyacetone phosphate (DHAP) to sn-glycerol 3-phosphate (G3P), the key precursor for phospholipid synthesis.</text>
</comment>
<comment type="caution">
    <text evidence="9">Lacks conserved residue(s) required for the propagation of feature annotation.</text>
</comment>
<dbReference type="InterPro" id="IPR036291">
    <property type="entry name" value="NAD(P)-bd_dom_sf"/>
</dbReference>
<dbReference type="STRING" id="871652.SAMN04515673_102436"/>
<keyword evidence="8 9" id="KW-1208">Phospholipid metabolism</keyword>
<comment type="catalytic activity">
    <reaction evidence="9">
        <text>sn-glycerol 3-phosphate + NAD(+) = dihydroxyacetone phosphate + NADH + H(+)</text>
        <dbReference type="Rhea" id="RHEA:11092"/>
        <dbReference type="ChEBI" id="CHEBI:15378"/>
        <dbReference type="ChEBI" id="CHEBI:57540"/>
        <dbReference type="ChEBI" id="CHEBI:57597"/>
        <dbReference type="ChEBI" id="CHEBI:57642"/>
        <dbReference type="ChEBI" id="CHEBI:57945"/>
        <dbReference type="EC" id="1.1.1.94"/>
    </reaction>
</comment>
<feature type="domain" description="Glycerol-3-phosphate dehydrogenase NAD-dependent N-terminal" evidence="15">
    <location>
        <begin position="2"/>
        <end position="152"/>
    </location>
</feature>
<dbReference type="Proteomes" id="UP000199302">
    <property type="component" value="Unassembled WGS sequence"/>
</dbReference>
<dbReference type="NCBIfam" id="NF000942">
    <property type="entry name" value="PRK00094.1-4"/>
    <property type="match status" value="1"/>
</dbReference>
<dbReference type="GO" id="GO:0008654">
    <property type="term" value="P:phospholipid biosynthetic process"/>
    <property type="evidence" value="ECO:0007669"/>
    <property type="project" value="UniProtKB-KW"/>
</dbReference>
<feature type="binding site" evidence="11">
    <location>
        <position position="101"/>
    </location>
    <ligand>
        <name>substrate</name>
    </ligand>
</feature>
<organism evidence="17 18">
    <name type="scientific">Poseidonocella sedimentorum</name>
    <dbReference type="NCBI Taxonomy" id="871652"/>
    <lineage>
        <taxon>Bacteria</taxon>
        <taxon>Pseudomonadati</taxon>
        <taxon>Pseudomonadota</taxon>
        <taxon>Alphaproteobacteria</taxon>
        <taxon>Rhodobacterales</taxon>
        <taxon>Roseobacteraceae</taxon>
        <taxon>Poseidonocella</taxon>
    </lineage>
</organism>
<dbReference type="GO" id="GO:0046167">
    <property type="term" value="P:glycerol-3-phosphate biosynthetic process"/>
    <property type="evidence" value="ECO:0007669"/>
    <property type="project" value="UniProtKB-UniRule"/>
</dbReference>
<evidence type="ECO:0000256" key="10">
    <source>
        <dbReference type="PIRSR" id="PIRSR000114-1"/>
    </source>
</evidence>